<name>A0AAV9IFY1_9RHOD</name>
<reference evidence="1 2" key="1">
    <citation type="submission" date="2022-07" db="EMBL/GenBank/DDBJ databases">
        <title>Genome-wide signatures of adaptation to extreme environments.</title>
        <authorList>
            <person name="Cho C.H."/>
            <person name="Yoon H.S."/>
        </authorList>
    </citation>
    <scope>NUCLEOTIDE SEQUENCE [LARGE SCALE GENOMIC DNA]</scope>
    <source>
        <strain evidence="1 2">108.79 E11</strain>
    </source>
</reference>
<protein>
    <submittedName>
        <fullName evidence="1">Uncharacterized protein</fullName>
    </submittedName>
</protein>
<keyword evidence="2" id="KW-1185">Reference proteome</keyword>
<dbReference type="AlphaFoldDB" id="A0AAV9IFY1"/>
<dbReference type="Proteomes" id="UP001300502">
    <property type="component" value="Unassembled WGS sequence"/>
</dbReference>
<comment type="caution">
    <text evidence="1">The sequence shown here is derived from an EMBL/GenBank/DDBJ whole genome shotgun (WGS) entry which is preliminary data.</text>
</comment>
<evidence type="ECO:0000313" key="2">
    <source>
        <dbReference type="Proteomes" id="UP001300502"/>
    </source>
</evidence>
<gene>
    <name evidence="1" type="ORF">GAYE_SCF22MG4228</name>
</gene>
<organism evidence="1 2">
    <name type="scientific">Galdieria yellowstonensis</name>
    <dbReference type="NCBI Taxonomy" id="3028027"/>
    <lineage>
        <taxon>Eukaryota</taxon>
        <taxon>Rhodophyta</taxon>
        <taxon>Bangiophyceae</taxon>
        <taxon>Galdieriales</taxon>
        <taxon>Galdieriaceae</taxon>
        <taxon>Galdieria</taxon>
    </lineage>
</organism>
<dbReference type="EMBL" id="JANCYU010000038">
    <property type="protein sequence ID" value="KAK4526314.1"/>
    <property type="molecule type" value="Genomic_DNA"/>
</dbReference>
<accession>A0AAV9IFY1</accession>
<evidence type="ECO:0000313" key="1">
    <source>
        <dbReference type="EMBL" id="KAK4526314.1"/>
    </source>
</evidence>
<proteinExistence type="predicted"/>
<sequence>METLVTHGETQIDIRERVQICIQVAAALWSKTM</sequence>